<organism evidence="2 3">
    <name type="scientific">Reticulomyxa filosa</name>
    <dbReference type="NCBI Taxonomy" id="46433"/>
    <lineage>
        <taxon>Eukaryota</taxon>
        <taxon>Sar</taxon>
        <taxon>Rhizaria</taxon>
        <taxon>Retaria</taxon>
        <taxon>Foraminifera</taxon>
        <taxon>Monothalamids</taxon>
        <taxon>Reticulomyxidae</taxon>
        <taxon>Reticulomyxa</taxon>
    </lineage>
</organism>
<accession>X6ME96</accession>
<dbReference type="EMBL" id="ASPP01021856">
    <property type="protein sequence ID" value="ETO11971.1"/>
    <property type="molecule type" value="Genomic_DNA"/>
</dbReference>
<sequence length="225" mass="26358">MSTRLLIENKIEDFVCCRNNNGSQDDRVCQFNKKTGYHISALITFICSALFHFYPLYLIIKDAPFFSENASRDFSSGVYITTGLSLMILYFVIQWACIIIEQKLHISTNASKYVVRLWVFDNAFPLFSPTANNSEEQSSIVFFCCFSCCWCYSRTTLRFFFLFLTNSKVCLFSFCSLHLIKKIKCFLLFDRLFYFLIWNLCENTFPKNIITPKIIFNHLACLLQN</sequence>
<protein>
    <submittedName>
        <fullName evidence="2">Uncharacterized protein</fullName>
    </submittedName>
</protein>
<feature type="transmembrane region" description="Helical" evidence="1">
    <location>
        <begin position="37"/>
        <end position="57"/>
    </location>
</feature>
<feature type="transmembrane region" description="Helical" evidence="1">
    <location>
        <begin position="160"/>
        <end position="180"/>
    </location>
</feature>
<reference evidence="2 3" key="1">
    <citation type="journal article" date="2013" name="Curr. Biol.">
        <title>The Genome of the Foraminiferan Reticulomyxa filosa.</title>
        <authorList>
            <person name="Glockner G."/>
            <person name="Hulsmann N."/>
            <person name="Schleicher M."/>
            <person name="Noegel A.A."/>
            <person name="Eichinger L."/>
            <person name="Gallinger C."/>
            <person name="Pawlowski J."/>
            <person name="Sierra R."/>
            <person name="Euteneuer U."/>
            <person name="Pillet L."/>
            <person name="Moustafa A."/>
            <person name="Platzer M."/>
            <person name="Groth M."/>
            <person name="Szafranski K."/>
            <person name="Schliwa M."/>
        </authorList>
    </citation>
    <scope>NUCLEOTIDE SEQUENCE [LARGE SCALE GENOMIC DNA]</scope>
</reference>
<dbReference type="AlphaFoldDB" id="X6ME96"/>
<dbReference type="Proteomes" id="UP000023152">
    <property type="component" value="Unassembled WGS sequence"/>
</dbReference>
<keyword evidence="1" id="KW-0472">Membrane</keyword>
<evidence type="ECO:0000313" key="2">
    <source>
        <dbReference type="EMBL" id="ETO11971.1"/>
    </source>
</evidence>
<gene>
    <name evidence="2" type="ORF">RFI_25402</name>
</gene>
<proteinExistence type="predicted"/>
<keyword evidence="3" id="KW-1185">Reference proteome</keyword>
<name>X6ME96_RETFI</name>
<evidence type="ECO:0000313" key="3">
    <source>
        <dbReference type="Proteomes" id="UP000023152"/>
    </source>
</evidence>
<keyword evidence="1" id="KW-0812">Transmembrane</keyword>
<feature type="transmembrane region" description="Helical" evidence="1">
    <location>
        <begin position="77"/>
        <end position="101"/>
    </location>
</feature>
<keyword evidence="1" id="KW-1133">Transmembrane helix</keyword>
<comment type="caution">
    <text evidence="2">The sequence shown here is derived from an EMBL/GenBank/DDBJ whole genome shotgun (WGS) entry which is preliminary data.</text>
</comment>
<evidence type="ECO:0000256" key="1">
    <source>
        <dbReference type="SAM" id="Phobius"/>
    </source>
</evidence>